<name>A0A1G2KRA7_9BACT</name>
<organism evidence="1 2">
    <name type="scientific">Candidatus Sungbacteria bacterium RIFCSPHIGHO2_02_FULL_51_29</name>
    <dbReference type="NCBI Taxonomy" id="1802273"/>
    <lineage>
        <taxon>Bacteria</taxon>
        <taxon>Candidatus Sungiibacteriota</taxon>
    </lineage>
</organism>
<comment type="caution">
    <text evidence="1">The sequence shown here is derived from an EMBL/GenBank/DDBJ whole genome shotgun (WGS) entry which is preliminary data.</text>
</comment>
<dbReference type="Proteomes" id="UP000177811">
    <property type="component" value="Unassembled WGS sequence"/>
</dbReference>
<gene>
    <name evidence="1" type="ORF">A3C16_02335</name>
</gene>
<dbReference type="EMBL" id="MHQL01000050">
    <property type="protein sequence ID" value="OHA01955.1"/>
    <property type="molecule type" value="Genomic_DNA"/>
</dbReference>
<evidence type="ECO:0000313" key="1">
    <source>
        <dbReference type="EMBL" id="OHA01955.1"/>
    </source>
</evidence>
<protein>
    <submittedName>
        <fullName evidence="1">Uncharacterized protein</fullName>
    </submittedName>
</protein>
<reference evidence="1 2" key="1">
    <citation type="journal article" date="2016" name="Nat. Commun.">
        <title>Thousands of microbial genomes shed light on interconnected biogeochemical processes in an aquifer system.</title>
        <authorList>
            <person name="Anantharaman K."/>
            <person name="Brown C.T."/>
            <person name="Hug L.A."/>
            <person name="Sharon I."/>
            <person name="Castelle C.J."/>
            <person name="Probst A.J."/>
            <person name="Thomas B.C."/>
            <person name="Singh A."/>
            <person name="Wilkins M.J."/>
            <person name="Karaoz U."/>
            <person name="Brodie E.L."/>
            <person name="Williams K.H."/>
            <person name="Hubbard S.S."/>
            <person name="Banfield J.F."/>
        </authorList>
    </citation>
    <scope>NUCLEOTIDE SEQUENCE [LARGE SCALE GENOMIC DNA]</scope>
</reference>
<dbReference type="AlphaFoldDB" id="A0A1G2KRA7"/>
<proteinExistence type="predicted"/>
<evidence type="ECO:0000313" key="2">
    <source>
        <dbReference type="Proteomes" id="UP000177811"/>
    </source>
</evidence>
<accession>A0A1G2KRA7</accession>
<sequence length="152" mass="16142">MAGALMAVLSVFIFFAWGYSLKRSIGETASIPLAIPDVQVMAEGRDAGIAVETHSPLEKPIRVTMALFTEALGGVRVFGERLLHSEASGAVTHAFNGLGYVEAGDVGEAALEVPREWFGAMRRFISRGLAALRATNDNVLDGIGQAAGYVFE</sequence>